<feature type="compositionally biased region" description="Basic and acidic residues" evidence="1">
    <location>
        <begin position="51"/>
        <end position="63"/>
    </location>
</feature>
<feature type="region of interest" description="Disordered" evidence="1">
    <location>
        <begin position="1"/>
        <end position="63"/>
    </location>
</feature>
<proteinExistence type="predicted"/>
<dbReference type="OrthoDB" id="9995460at2"/>
<evidence type="ECO:0000256" key="1">
    <source>
        <dbReference type="SAM" id="MobiDB-lite"/>
    </source>
</evidence>
<sequence length="63" mass="6748">MADLNKGAASASEQPVDHNKYQDINPNRSNDGNSGSPPTEIDPENTPAVEPGKRLEDSKFAPK</sequence>
<gene>
    <name evidence="2" type="ORF">SAMN05192566_1585</name>
</gene>
<name>A0A1G9CR39_9PROT</name>
<protein>
    <submittedName>
        <fullName evidence="2">Uncharacterized protein</fullName>
    </submittedName>
</protein>
<organism evidence="2 3">
    <name type="scientific">Methylophilus rhizosphaerae</name>
    <dbReference type="NCBI Taxonomy" id="492660"/>
    <lineage>
        <taxon>Bacteria</taxon>
        <taxon>Pseudomonadati</taxon>
        <taxon>Pseudomonadota</taxon>
        <taxon>Betaproteobacteria</taxon>
        <taxon>Nitrosomonadales</taxon>
        <taxon>Methylophilaceae</taxon>
        <taxon>Methylophilus</taxon>
    </lineage>
</organism>
<dbReference type="RefSeq" id="WP_091471608.1">
    <property type="nucleotide sequence ID" value="NZ_FNFX01000003.1"/>
</dbReference>
<dbReference type="EMBL" id="FNFX01000003">
    <property type="protein sequence ID" value="SDK54122.1"/>
    <property type="molecule type" value="Genomic_DNA"/>
</dbReference>
<reference evidence="3" key="1">
    <citation type="submission" date="2016-10" db="EMBL/GenBank/DDBJ databases">
        <authorList>
            <person name="Varghese N."/>
            <person name="Submissions S."/>
        </authorList>
    </citation>
    <scope>NUCLEOTIDE SEQUENCE [LARGE SCALE GENOMIC DNA]</scope>
    <source>
        <strain evidence="3">CBMB127</strain>
    </source>
</reference>
<dbReference type="Proteomes" id="UP000198629">
    <property type="component" value="Unassembled WGS sequence"/>
</dbReference>
<evidence type="ECO:0000313" key="3">
    <source>
        <dbReference type="Proteomes" id="UP000198629"/>
    </source>
</evidence>
<keyword evidence="3" id="KW-1185">Reference proteome</keyword>
<feature type="compositionally biased region" description="Polar residues" evidence="1">
    <location>
        <begin position="22"/>
        <end position="37"/>
    </location>
</feature>
<dbReference type="AlphaFoldDB" id="A0A1G9CR39"/>
<evidence type="ECO:0000313" key="2">
    <source>
        <dbReference type="EMBL" id="SDK54122.1"/>
    </source>
</evidence>
<accession>A0A1G9CR39</accession>